<dbReference type="EMBL" id="FMSP01000002">
    <property type="protein sequence ID" value="SCV67879.1"/>
    <property type="molecule type" value="Genomic_DNA"/>
</dbReference>
<reference evidence="4" key="1">
    <citation type="submission" date="2016-09" db="EMBL/GenBank/DDBJ databases">
        <authorList>
            <person name="Jeantristanb JTB J.-T."/>
            <person name="Ricardo R."/>
        </authorList>
    </citation>
    <scope>NUCLEOTIDE SEQUENCE [LARGE SCALE GENOMIC DNA]</scope>
</reference>
<sequence>MPVDEASLRTSLKSAYPDAMHIQVWDVSGGCGASYEVLIVSPSFEGKTTLKRHREVNEKLKSAIAELHAFTQRTLTPTQYEQQVQAETHAAKA</sequence>
<dbReference type="STRING" id="269621.A0A238F574"/>
<dbReference type="Gene3D" id="3.30.300.90">
    <property type="entry name" value="BolA-like"/>
    <property type="match status" value="1"/>
</dbReference>
<organism evidence="3 4">
    <name type="scientific">Microbotryum intermedium</name>
    <dbReference type="NCBI Taxonomy" id="269621"/>
    <lineage>
        <taxon>Eukaryota</taxon>
        <taxon>Fungi</taxon>
        <taxon>Dikarya</taxon>
        <taxon>Basidiomycota</taxon>
        <taxon>Pucciniomycotina</taxon>
        <taxon>Microbotryomycetes</taxon>
        <taxon>Microbotryales</taxon>
        <taxon>Microbotryaceae</taxon>
        <taxon>Microbotryum</taxon>
    </lineage>
</organism>
<accession>A0A238F574</accession>
<dbReference type="InterPro" id="IPR036065">
    <property type="entry name" value="BolA-like_sf"/>
</dbReference>
<protein>
    <submittedName>
        <fullName evidence="3">BQ2448_5490 protein</fullName>
    </submittedName>
</protein>
<gene>
    <name evidence="3" type="ORF">BQ2448_5490</name>
</gene>
<dbReference type="OrthoDB" id="4983at2759"/>
<dbReference type="AlphaFoldDB" id="A0A238F574"/>
<evidence type="ECO:0000313" key="3">
    <source>
        <dbReference type="EMBL" id="SCV67879.1"/>
    </source>
</evidence>
<proteinExistence type="inferred from homology"/>
<name>A0A238F574_9BASI</name>
<dbReference type="InterPro" id="IPR002634">
    <property type="entry name" value="BolA"/>
</dbReference>
<keyword evidence="4" id="KW-1185">Reference proteome</keyword>
<dbReference type="SUPFAM" id="SSF82657">
    <property type="entry name" value="BolA-like"/>
    <property type="match status" value="1"/>
</dbReference>
<evidence type="ECO:0000313" key="4">
    <source>
        <dbReference type="Proteomes" id="UP000198372"/>
    </source>
</evidence>
<comment type="similarity">
    <text evidence="1 2">Belongs to the BolA/IbaG family.</text>
</comment>
<dbReference type="Proteomes" id="UP000198372">
    <property type="component" value="Unassembled WGS sequence"/>
</dbReference>
<evidence type="ECO:0000256" key="1">
    <source>
        <dbReference type="ARBA" id="ARBA00005578"/>
    </source>
</evidence>
<dbReference type="InterPro" id="IPR052275">
    <property type="entry name" value="Mt_Fe-S_assembly_factor"/>
</dbReference>
<evidence type="ECO:0000256" key="2">
    <source>
        <dbReference type="RuleBase" id="RU003860"/>
    </source>
</evidence>
<dbReference type="Pfam" id="PF01722">
    <property type="entry name" value="BolA"/>
    <property type="match status" value="1"/>
</dbReference>
<dbReference type="PIRSF" id="PIRSF003113">
    <property type="entry name" value="BolA"/>
    <property type="match status" value="1"/>
</dbReference>
<dbReference type="PANTHER" id="PTHR46188">
    <property type="entry name" value="BOLA-LIKE PROTEIN 3"/>
    <property type="match status" value="1"/>
</dbReference>
<dbReference type="PANTHER" id="PTHR46188:SF1">
    <property type="entry name" value="BOLA-LIKE PROTEIN 3"/>
    <property type="match status" value="1"/>
</dbReference>
<dbReference type="GO" id="GO:0005759">
    <property type="term" value="C:mitochondrial matrix"/>
    <property type="evidence" value="ECO:0007669"/>
    <property type="project" value="TreeGrafter"/>
</dbReference>